<keyword evidence="2" id="KW-0472">Membrane</keyword>
<comment type="caution">
    <text evidence="3">The sequence shown here is derived from an EMBL/GenBank/DDBJ whole genome shotgun (WGS) entry which is preliminary data.</text>
</comment>
<evidence type="ECO:0000313" key="3">
    <source>
        <dbReference type="EMBL" id="KAJ3174739.1"/>
    </source>
</evidence>
<keyword evidence="2" id="KW-0812">Transmembrane</keyword>
<feature type="compositionally biased region" description="Polar residues" evidence="1">
    <location>
        <begin position="322"/>
        <end position="335"/>
    </location>
</feature>
<feature type="region of interest" description="Disordered" evidence="1">
    <location>
        <begin position="302"/>
        <end position="344"/>
    </location>
</feature>
<accession>A0AAD5XN49</accession>
<feature type="transmembrane region" description="Helical" evidence="2">
    <location>
        <begin position="16"/>
        <end position="35"/>
    </location>
</feature>
<sequence>MVVSVDDAIAIEGGTLVAGITLTIVVININAHGVSFDLTSDINRQKLLNFLGLFVGVFGLISLGLNKTGQTYILNDVSIVIIFLGIQLGLCCVIHNTIVRGYVASNRKGGFSVQQVSRWSIAIYPLVFVVLIPIWIGFTQANGVAVNLTTINKVVFKPLNIALVVSAQLLATISDIVLLRVVARSMHVGEVVTNGSGISGIAEGKPLFKQYALIWATVVLDVIIKILIYQGYPVLFDSQISNLTLVLRAHTNLVYGLNLKRLRNLPSANTVLTNVRHKTGGSATQSGVLNTIRRDITGFAGDEESMKGRSGSKSNVGFKAPRQTSKGDLSNNDFVHNSIVDESK</sequence>
<feature type="transmembrane region" description="Helical" evidence="2">
    <location>
        <begin position="47"/>
        <end position="65"/>
    </location>
</feature>
<evidence type="ECO:0000256" key="1">
    <source>
        <dbReference type="SAM" id="MobiDB-lite"/>
    </source>
</evidence>
<keyword evidence="4" id="KW-1185">Reference proteome</keyword>
<keyword evidence="2" id="KW-1133">Transmembrane helix</keyword>
<proteinExistence type="predicted"/>
<name>A0AAD5XN49_9FUNG</name>
<feature type="transmembrane region" description="Helical" evidence="2">
    <location>
        <begin position="158"/>
        <end position="179"/>
    </location>
</feature>
<organism evidence="3 4">
    <name type="scientific">Geranomyces variabilis</name>
    <dbReference type="NCBI Taxonomy" id="109894"/>
    <lineage>
        <taxon>Eukaryota</taxon>
        <taxon>Fungi</taxon>
        <taxon>Fungi incertae sedis</taxon>
        <taxon>Chytridiomycota</taxon>
        <taxon>Chytridiomycota incertae sedis</taxon>
        <taxon>Chytridiomycetes</taxon>
        <taxon>Spizellomycetales</taxon>
        <taxon>Powellomycetaceae</taxon>
        <taxon>Geranomyces</taxon>
    </lineage>
</organism>
<dbReference type="Proteomes" id="UP001212152">
    <property type="component" value="Unassembled WGS sequence"/>
</dbReference>
<evidence type="ECO:0000313" key="4">
    <source>
        <dbReference type="Proteomes" id="UP001212152"/>
    </source>
</evidence>
<feature type="transmembrane region" description="Helical" evidence="2">
    <location>
        <begin position="211"/>
        <end position="232"/>
    </location>
</feature>
<gene>
    <name evidence="3" type="ORF">HDU87_006988</name>
</gene>
<evidence type="ECO:0000256" key="2">
    <source>
        <dbReference type="SAM" id="Phobius"/>
    </source>
</evidence>
<feature type="transmembrane region" description="Helical" evidence="2">
    <location>
        <begin position="119"/>
        <end position="138"/>
    </location>
</feature>
<dbReference type="EMBL" id="JADGJQ010000061">
    <property type="protein sequence ID" value="KAJ3174739.1"/>
    <property type="molecule type" value="Genomic_DNA"/>
</dbReference>
<feature type="transmembrane region" description="Helical" evidence="2">
    <location>
        <begin position="77"/>
        <end position="98"/>
    </location>
</feature>
<dbReference type="AlphaFoldDB" id="A0AAD5XN49"/>
<reference evidence="3" key="1">
    <citation type="submission" date="2020-05" db="EMBL/GenBank/DDBJ databases">
        <title>Phylogenomic resolution of chytrid fungi.</title>
        <authorList>
            <person name="Stajich J.E."/>
            <person name="Amses K."/>
            <person name="Simmons R."/>
            <person name="Seto K."/>
            <person name="Myers J."/>
            <person name="Bonds A."/>
            <person name="Quandt C.A."/>
            <person name="Barry K."/>
            <person name="Liu P."/>
            <person name="Grigoriev I."/>
            <person name="Longcore J.E."/>
            <person name="James T.Y."/>
        </authorList>
    </citation>
    <scope>NUCLEOTIDE SEQUENCE</scope>
    <source>
        <strain evidence="3">JEL0379</strain>
    </source>
</reference>
<protein>
    <submittedName>
        <fullName evidence="3">Uncharacterized protein</fullName>
    </submittedName>
</protein>